<protein>
    <submittedName>
        <fullName evidence="3">DUF4806 domain-containing protein</fullName>
    </submittedName>
</protein>
<evidence type="ECO:0000313" key="4">
    <source>
        <dbReference type="Proteomes" id="UP000478052"/>
    </source>
</evidence>
<feature type="domain" description="DUF4806" evidence="2">
    <location>
        <begin position="149"/>
        <end position="223"/>
    </location>
</feature>
<accession>A0A6G0VPR5</accession>
<evidence type="ECO:0000259" key="2">
    <source>
        <dbReference type="Pfam" id="PF16064"/>
    </source>
</evidence>
<gene>
    <name evidence="3" type="ORF">FWK35_00034690</name>
</gene>
<reference evidence="3 4" key="1">
    <citation type="submission" date="2019-08" db="EMBL/GenBank/DDBJ databases">
        <title>Whole genome of Aphis craccivora.</title>
        <authorList>
            <person name="Voronova N.V."/>
            <person name="Shulinski R.S."/>
            <person name="Bandarenka Y.V."/>
            <person name="Zhorov D.G."/>
            <person name="Warner D."/>
        </authorList>
    </citation>
    <scope>NUCLEOTIDE SEQUENCE [LARGE SCALE GENOMIC DNA]</scope>
    <source>
        <strain evidence="3">180601</strain>
        <tissue evidence="3">Whole Body</tissue>
    </source>
</reference>
<comment type="caution">
    <text evidence="3">The sequence shown here is derived from an EMBL/GenBank/DDBJ whole genome shotgun (WGS) entry which is preliminary data.</text>
</comment>
<dbReference type="Pfam" id="PF16064">
    <property type="entry name" value="DUF4806"/>
    <property type="match status" value="1"/>
</dbReference>
<evidence type="ECO:0000313" key="3">
    <source>
        <dbReference type="EMBL" id="KAF0704536.1"/>
    </source>
</evidence>
<feature type="region of interest" description="Disordered" evidence="1">
    <location>
        <begin position="1"/>
        <end position="33"/>
    </location>
</feature>
<dbReference type="InterPro" id="IPR032071">
    <property type="entry name" value="DUF4806"/>
</dbReference>
<keyword evidence="4" id="KW-1185">Reference proteome</keyword>
<sequence>VIGESADNDYTPEQKKKKVPNSSTNSYFNSDDGDHDGIYELPNFDDISSLEEQYVTVNKPVDFVNIENTPGKFALSVHKNNVNTYILFLLLVNNKTLLNYLAYIKVEVMKISDVQQQILDQLSNIDAQRQYSNISTMLSEEIDYFVSTWPISTQCQLDDLENRLQNEDGFKNKVVNELIRVGGKTLKDMIYKIMRKVLTDTILKEFTYFGLRNKNNFSILLLNKAIFDAIRKSKFKNSTDEEIIAIIGKWLTTSKSRLEKKNVTAQ</sequence>
<organism evidence="3 4">
    <name type="scientific">Aphis craccivora</name>
    <name type="common">Cowpea aphid</name>
    <dbReference type="NCBI Taxonomy" id="307492"/>
    <lineage>
        <taxon>Eukaryota</taxon>
        <taxon>Metazoa</taxon>
        <taxon>Ecdysozoa</taxon>
        <taxon>Arthropoda</taxon>
        <taxon>Hexapoda</taxon>
        <taxon>Insecta</taxon>
        <taxon>Pterygota</taxon>
        <taxon>Neoptera</taxon>
        <taxon>Paraneoptera</taxon>
        <taxon>Hemiptera</taxon>
        <taxon>Sternorrhyncha</taxon>
        <taxon>Aphidomorpha</taxon>
        <taxon>Aphidoidea</taxon>
        <taxon>Aphididae</taxon>
        <taxon>Aphidini</taxon>
        <taxon>Aphis</taxon>
        <taxon>Aphis</taxon>
    </lineage>
</organism>
<dbReference type="Proteomes" id="UP000478052">
    <property type="component" value="Unassembled WGS sequence"/>
</dbReference>
<feature type="compositionally biased region" description="Polar residues" evidence="1">
    <location>
        <begin position="20"/>
        <end position="29"/>
    </location>
</feature>
<evidence type="ECO:0000256" key="1">
    <source>
        <dbReference type="SAM" id="MobiDB-lite"/>
    </source>
</evidence>
<dbReference type="EMBL" id="VUJU01013536">
    <property type="protein sequence ID" value="KAF0704536.1"/>
    <property type="molecule type" value="Genomic_DNA"/>
</dbReference>
<dbReference type="OrthoDB" id="6614320at2759"/>
<proteinExistence type="predicted"/>
<feature type="non-terminal residue" evidence="3">
    <location>
        <position position="1"/>
    </location>
</feature>
<dbReference type="PANTHER" id="PTHR34153">
    <property type="entry name" value="SI:CH211-262H13.3-RELATED-RELATED"/>
    <property type="match status" value="1"/>
</dbReference>
<dbReference type="PANTHER" id="PTHR34153:SF2">
    <property type="entry name" value="SI:CH211-262H13.3-RELATED"/>
    <property type="match status" value="1"/>
</dbReference>
<name>A0A6G0VPR5_APHCR</name>
<dbReference type="AlphaFoldDB" id="A0A6G0VPR5"/>